<dbReference type="GO" id="GO:0008810">
    <property type="term" value="F:cellulase activity"/>
    <property type="evidence" value="ECO:0007669"/>
    <property type="project" value="UniProtKB-EC"/>
</dbReference>
<name>A0AAU9RWQ2_THLAR</name>
<keyword evidence="3 9" id="KW-0378">Hydrolase</keyword>
<dbReference type="SUPFAM" id="SSF48208">
    <property type="entry name" value="Six-hairpin glycosidases"/>
    <property type="match status" value="1"/>
</dbReference>
<evidence type="ECO:0000256" key="10">
    <source>
        <dbReference type="RuleBase" id="RU361166"/>
    </source>
</evidence>
<evidence type="ECO:0000256" key="7">
    <source>
        <dbReference type="ARBA" id="ARBA00023316"/>
    </source>
</evidence>
<gene>
    <name evidence="14" type="ORF">TAV2_LOCUS10607</name>
</gene>
<dbReference type="GO" id="GO:0030245">
    <property type="term" value="P:cellulose catabolic process"/>
    <property type="evidence" value="ECO:0007669"/>
    <property type="project" value="UniProtKB-KW"/>
</dbReference>
<comment type="similarity">
    <text evidence="2 9 10">Belongs to the glycosyl hydrolase 9 (cellulase E) family.</text>
</comment>
<protein>
    <recommendedName>
        <fullName evidence="10">Endoglucanase</fullName>
        <ecNumber evidence="10">3.2.1.4</ecNumber>
    </recommendedName>
</protein>
<dbReference type="PANTHER" id="PTHR22298">
    <property type="entry name" value="ENDO-1,4-BETA-GLUCANASE"/>
    <property type="match status" value="1"/>
</dbReference>
<keyword evidence="7" id="KW-0961">Cell wall biogenesis/degradation</keyword>
<dbReference type="EMBL" id="OU466859">
    <property type="protein sequence ID" value="CAH2051153.1"/>
    <property type="molecule type" value="Genomic_DNA"/>
</dbReference>
<evidence type="ECO:0000256" key="1">
    <source>
        <dbReference type="ARBA" id="ARBA00000966"/>
    </source>
</evidence>
<organism evidence="14 15">
    <name type="scientific">Thlaspi arvense</name>
    <name type="common">Field penny-cress</name>
    <dbReference type="NCBI Taxonomy" id="13288"/>
    <lineage>
        <taxon>Eukaryota</taxon>
        <taxon>Viridiplantae</taxon>
        <taxon>Streptophyta</taxon>
        <taxon>Embryophyta</taxon>
        <taxon>Tracheophyta</taxon>
        <taxon>Spermatophyta</taxon>
        <taxon>Magnoliopsida</taxon>
        <taxon>eudicotyledons</taxon>
        <taxon>Gunneridae</taxon>
        <taxon>Pentapetalae</taxon>
        <taxon>rosids</taxon>
        <taxon>malvids</taxon>
        <taxon>Brassicales</taxon>
        <taxon>Brassicaceae</taxon>
        <taxon>Thlaspideae</taxon>
        <taxon>Thlaspi</taxon>
    </lineage>
</organism>
<dbReference type="FunFam" id="1.50.10.10:FF:000020">
    <property type="entry name" value="Endoglucanase"/>
    <property type="match status" value="1"/>
</dbReference>
<keyword evidence="4 10" id="KW-0136">Cellulose degradation</keyword>
<dbReference type="InterPro" id="IPR012341">
    <property type="entry name" value="6hp_glycosidase-like_sf"/>
</dbReference>
<dbReference type="Gene3D" id="1.50.10.10">
    <property type="match status" value="1"/>
</dbReference>
<evidence type="ECO:0000313" key="15">
    <source>
        <dbReference type="Proteomes" id="UP000836841"/>
    </source>
</evidence>
<dbReference type="EC" id="3.2.1.4" evidence="10"/>
<evidence type="ECO:0000256" key="2">
    <source>
        <dbReference type="ARBA" id="ARBA00007072"/>
    </source>
</evidence>
<reference evidence="14 15" key="1">
    <citation type="submission" date="2022-03" db="EMBL/GenBank/DDBJ databases">
        <authorList>
            <person name="Nunn A."/>
            <person name="Chopra R."/>
            <person name="Nunn A."/>
            <person name="Contreras Garrido A."/>
        </authorList>
    </citation>
    <scope>NUCLEOTIDE SEQUENCE [LARGE SCALE GENOMIC DNA]</scope>
</reference>
<evidence type="ECO:0000256" key="6">
    <source>
        <dbReference type="ARBA" id="ARBA00023295"/>
    </source>
</evidence>
<evidence type="ECO:0000256" key="4">
    <source>
        <dbReference type="ARBA" id="ARBA00023001"/>
    </source>
</evidence>
<keyword evidence="6 9" id="KW-0326">Glycosidase</keyword>
<comment type="catalytic activity">
    <reaction evidence="1 10">
        <text>Endohydrolysis of (1-&gt;4)-beta-D-glucosidic linkages in cellulose, lichenin and cereal beta-D-glucans.</text>
        <dbReference type="EC" id="3.2.1.4"/>
    </reaction>
</comment>
<evidence type="ECO:0000259" key="13">
    <source>
        <dbReference type="Pfam" id="PF00759"/>
    </source>
</evidence>
<dbReference type="Proteomes" id="UP000836841">
    <property type="component" value="Chromosome 3"/>
</dbReference>
<sequence>MEEEAAFMESEALKRIKSSWVLRPTQPLKTRPCGLRRKATWILVGVVIAVVLTARLATLSPHQHKEEQTPTPDEYLVPLRKALTFFNAQRSGHLPEVNGVPWRSDSGLQDGSSHSHLVGGYYDGGDAIKTSFTMSFATLLSWSVIEYSSKYESAAELRHVQEVIRWGTDYFLESFDSNADTLNEMVSQIGSGASAGPNDRYCWMRPEDIDYPRPVTRCFTDCSDLAAEMAAALASASIVLKDDKEYSQKLLRGAKALYKFAESMSSTRSTSGEYWDELIWGGAWLYYATGDLGILDRVTSPALAARASAASSNDGVLGWDTKLAGAQLLLTRLRVFLRPGYPYEETLSDFHNQIGVVMCSYLPYFNKFNRTKGGLIQLNHGDPQVLQYAANAAFLAVLYGDYLDAADVPGWYCGPSFYSTRVLREFARSQVDYILGKNPPNMSYVVGFGERYPKHVHHRGASIPSNRKESCEGGWKWKESSNENPNTIQGAMVAGPDEEDGFQDLRTNPNYTEPTLAGNAGLVAALVALSGEAKVFDKNTLFSAIPPPYPEAPPPPAPWTP</sequence>
<feature type="active site" evidence="9">
    <location>
        <position position="457"/>
    </location>
</feature>
<keyword evidence="8 9" id="KW-0624">Polysaccharide degradation</keyword>
<evidence type="ECO:0000256" key="3">
    <source>
        <dbReference type="ARBA" id="ARBA00022801"/>
    </source>
</evidence>
<proteinExistence type="inferred from homology"/>
<evidence type="ECO:0000256" key="5">
    <source>
        <dbReference type="ARBA" id="ARBA00023277"/>
    </source>
</evidence>
<keyword evidence="12" id="KW-0472">Membrane</keyword>
<keyword evidence="12" id="KW-1133">Transmembrane helix</keyword>
<feature type="region of interest" description="Disordered" evidence="11">
    <location>
        <begin position="458"/>
        <end position="504"/>
    </location>
</feature>
<evidence type="ECO:0000256" key="12">
    <source>
        <dbReference type="SAM" id="Phobius"/>
    </source>
</evidence>
<dbReference type="PROSITE" id="PS00592">
    <property type="entry name" value="GH9_2"/>
    <property type="match status" value="1"/>
</dbReference>
<feature type="compositionally biased region" description="Basic and acidic residues" evidence="11">
    <location>
        <begin position="466"/>
        <end position="481"/>
    </location>
</feature>
<dbReference type="InterPro" id="IPR001701">
    <property type="entry name" value="Glyco_hydro_9"/>
</dbReference>
<evidence type="ECO:0000256" key="8">
    <source>
        <dbReference type="ARBA" id="ARBA00023326"/>
    </source>
</evidence>
<keyword evidence="15" id="KW-1185">Reference proteome</keyword>
<dbReference type="InterPro" id="IPR008928">
    <property type="entry name" value="6-hairpin_glycosidase_sf"/>
</dbReference>
<dbReference type="InterPro" id="IPR018221">
    <property type="entry name" value="Glyco_hydro_9_His_AS"/>
</dbReference>
<accession>A0AAU9RWQ2</accession>
<dbReference type="GO" id="GO:0071555">
    <property type="term" value="P:cell wall organization"/>
    <property type="evidence" value="ECO:0007669"/>
    <property type="project" value="UniProtKB-KW"/>
</dbReference>
<evidence type="ECO:0000256" key="9">
    <source>
        <dbReference type="PROSITE-ProRule" id="PRU10059"/>
    </source>
</evidence>
<feature type="transmembrane region" description="Helical" evidence="12">
    <location>
        <begin position="39"/>
        <end position="57"/>
    </location>
</feature>
<keyword evidence="12" id="KW-0812">Transmembrane</keyword>
<dbReference type="AlphaFoldDB" id="A0AAU9RWQ2"/>
<evidence type="ECO:0000256" key="11">
    <source>
        <dbReference type="SAM" id="MobiDB-lite"/>
    </source>
</evidence>
<feature type="domain" description="Glycoside hydrolase family 9" evidence="13">
    <location>
        <begin position="78"/>
        <end position="526"/>
    </location>
</feature>
<dbReference type="Pfam" id="PF00759">
    <property type="entry name" value="Glyco_hydro_9"/>
    <property type="match status" value="1"/>
</dbReference>
<evidence type="ECO:0000313" key="14">
    <source>
        <dbReference type="EMBL" id="CAH2051153.1"/>
    </source>
</evidence>
<keyword evidence="5 9" id="KW-0119">Carbohydrate metabolism</keyword>